<dbReference type="OrthoDB" id="1089802at2"/>
<proteinExistence type="predicted"/>
<dbReference type="STRING" id="624147.SAMN04487970_1001298"/>
<evidence type="ECO:0000313" key="1">
    <source>
        <dbReference type="EMBL" id="SCW28887.1"/>
    </source>
</evidence>
<dbReference type="RefSeq" id="WP_090666047.1">
    <property type="nucleotide sequence ID" value="NZ_FMTT01000001.1"/>
</dbReference>
<dbReference type="AlphaFoldDB" id="A0A1G4P9C0"/>
<accession>A0A1G4P9C0</accession>
<dbReference type="InterPro" id="IPR046136">
    <property type="entry name" value="DUF6138"/>
</dbReference>
<keyword evidence="2" id="KW-1185">Reference proteome</keyword>
<dbReference type="Proteomes" id="UP000198601">
    <property type="component" value="Unassembled WGS sequence"/>
</dbReference>
<reference evidence="2" key="1">
    <citation type="submission" date="2016-10" db="EMBL/GenBank/DDBJ databases">
        <authorList>
            <person name="Varghese N."/>
            <person name="Submissions S."/>
        </authorList>
    </citation>
    <scope>NUCLEOTIDE SEQUENCE [LARGE SCALE GENOMIC DNA]</scope>
    <source>
        <strain evidence="2">CGMCC 1.8946</strain>
    </source>
</reference>
<name>A0A1G4P9C0_9BACL</name>
<dbReference type="Pfam" id="PF19635">
    <property type="entry name" value="DUF6138"/>
    <property type="match status" value="1"/>
</dbReference>
<sequence length="561" mass="64526">MDSMLEELITEIKQEIERWFEFIGDKDAEQIVKRTPLQVGIHDFGLLEYAKGRVSVTDSELDFVSPKVKTRLGEPAELLSEEQVREQIIPSLAVFMQQQLDSLPSPALIDYKFTFWGKFRVREGEVTLPILQHIDEAKKERLLNSIASYIQTKLDDGKYPTKPLETFFLSRHLLDEKLFPEPDAGRIISVFENILELNKGKKERLAEHRSNIVYALRKWVEETFLPRYFEIRKEPYHQAEYTRKRDIQLEDTEQGPIELLLYTAVSIIKYEPSYSKSMGLAFLERAVELGSARASRYMKEGSGTFAKEDVYFRDEFVECTANDVFATVTITMKQEAEESYARALRFICRLLQQGFPKSYQIKLKSGVKQFLPIKGLAKSGTHRFFANAMEYPKLYPLLEEYAREAMEEFEWYADTEGEKNCMPGSYAVFGLGLADRSYFALVEEYMKQVDDEHQSVQNDFTVAFVERYGVNAETIPTLVTCLLHSTDSIKLKIKPAMEEEANARLLLDHVSGLQPYEVQRIVYPIWGSVEKLKTAGAKAKGEKAVLLSELVQAASSKRSQR</sequence>
<gene>
    <name evidence="1" type="ORF">SAMN04487970_1001298</name>
</gene>
<protein>
    <submittedName>
        <fullName evidence="1">Uncharacterized protein</fullName>
    </submittedName>
</protein>
<evidence type="ECO:0000313" key="2">
    <source>
        <dbReference type="Proteomes" id="UP000198601"/>
    </source>
</evidence>
<organism evidence="1 2">
    <name type="scientific">Paenibacillus tianmuensis</name>
    <dbReference type="NCBI Taxonomy" id="624147"/>
    <lineage>
        <taxon>Bacteria</taxon>
        <taxon>Bacillati</taxon>
        <taxon>Bacillota</taxon>
        <taxon>Bacilli</taxon>
        <taxon>Bacillales</taxon>
        <taxon>Paenibacillaceae</taxon>
        <taxon>Paenibacillus</taxon>
    </lineage>
</organism>
<dbReference type="EMBL" id="FMTT01000001">
    <property type="protein sequence ID" value="SCW28887.1"/>
    <property type="molecule type" value="Genomic_DNA"/>
</dbReference>